<dbReference type="PANTHER" id="PTHR45615:SF72">
    <property type="entry name" value="CHROMOSOME UNDETERMINED SCAFFOLD_67, WHOLE GENOME SHOTGUN SEQUENCE"/>
    <property type="match status" value="1"/>
</dbReference>
<dbReference type="AlphaFoldDB" id="A0A9P9GUJ5"/>
<sequence>MFVYSGKLNWGTSATNELFIVILPDGTARRGDSVYLFSQWTKDAAGNRKPNWFDTKTVTNVSKTEDGEDMIEMSHNFYTYVITTKQAYGKIDITMSNPANSKSYMTLDRVHQSQGEATDSFRIWTGKLDWPKYASNEPILVLVPEGVGAGKPVLAFWQWTEDAEKKSKVPFSINTVQRAENGPSEPLKFDFDGAPYSLSCIRDEGTAKLAVHMKGPEGDKELGDLTQAVSKQSHSHEMTPPEPPREKSELSVCYPQTEAALPRIQTQMPFPRNLVETLTHTASFVDQAGYLAKYATEEHRADHSQRFNVLDKSFHGVREQVDKCNTQIRDLNGKISELSNENKLEKNKSAELEKKLSDARDEYAKKEAELTKQIQDLQKTISSDRDHDAADHKALDDAHRMIAEEQAAKAKLQKRLDETEIALTAAQTRVQQLSAQISELNSEVSHLSGQLDVEREHNKELDKSNKELNQKVAKLESGLASTQKQLARTQEDLEQARAESDDKDKIIEGLEAGLVAIKKDRDAKKKAVEELKKKTDATIQDLEAKVQDLEAKLASSTGDSGWQPPNDSIFPFKQTIPTPLKQSIATHESKSTWARLSPWIGTMANRGHFFNTLDDAPESAKLKTLRIHSDGNWVSGFTVDWTDGSSKSYGVLHGSPVHTVSQTPDRPIVAVNVVTDNFQPRLPYQTLANMTFFGFDKTNGYQQVDEYIAPHAHDRWTTAVARTSLAPALDGTWALRGVYGYYDGCIDAIGFVWGIEK</sequence>
<dbReference type="PANTHER" id="PTHR45615">
    <property type="entry name" value="MYOSIN HEAVY CHAIN, NON-MUSCLE"/>
    <property type="match status" value="1"/>
</dbReference>
<dbReference type="Gene3D" id="2.100.10.30">
    <property type="entry name" value="Jacalin-like lectin domain"/>
    <property type="match status" value="1"/>
</dbReference>
<proteinExistence type="predicted"/>
<name>A0A9P9GUJ5_FUSSL</name>
<reference evidence="2" key="1">
    <citation type="journal article" date="2021" name="Nat. Commun.">
        <title>Genetic determinants of endophytism in the Arabidopsis root mycobiome.</title>
        <authorList>
            <person name="Mesny F."/>
            <person name="Miyauchi S."/>
            <person name="Thiergart T."/>
            <person name="Pickel B."/>
            <person name="Atanasova L."/>
            <person name="Karlsson M."/>
            <person name="Huettel B."/>
            <person name="Barry K.W."/>
            <person name="Haridas S."/>
            <person name="Chen C."/>
            <person name="Bauer D."/>
            <person name="Andreopoulos W."/>
            <person name="Pangilinan J."/>
            <person name="LaButti K."/>
            <person name="Riley R."/>
            <person name="Lipzen A."/>
            <person name="Clum A."/>
            <person name="Drula E."/>
            <person name="Henrissat B."/>
            <person name="Kohler A."/>
            <person name="Grigoriev I.V."/>
            <person name="Martin F.M."/>
            <person name="Hacquard S."/>
        </authorList>
    </citation>
    <scope>NUCLEOTIDE SEQUENCE</scope>
    <source>
        <strain evidence="2">FSSC 5 MPI-SDFR-AT-0091</strain>
    </source>
</reference>
<evidence type="ECO:0000313" key="3">
    <source>
        <dbReference type="Proteomes" id="UP000736672"/>
    </source>
</evidence>
<feature type="region of interest" description="Disordered" evidence="1">
    <location>
        <begin position="229"/>
        <end position="248"/>
    </location>
</feature>
<evidence type="ECO:0000313" key="2">
    <source>
        <dbReference type="EMBL" id="KAH7244958.1"/>
    </source>
</evidence>
<dbReference type="OrthoDB" id="4332097at2759"/>
<dbReference type="Proteomes" id="UP000736672">
    <property type="component" value="Unassembled WGS sequence"/>
</dbReference>
<gene>
    <name evidence="2" type="ORF">B0J15DRAFT_564816</name>
</gene>
<accession>A0A9P9GUJ5</accession>
<dbReference type="Gene3D" id="1.10.287.1490">
    <property type="match status" value="2"/>
</dbReference>
<feature type="compositionally biased region" description="Polar residues" evidence="1">
    <location>
        <begin position="479"/>
        <end position="488"/>
    </location>
</feature>
<comment type="caution">
    <text evidence="2">The sequence shown here is derived from an EMBL/GenBank/DDBJ whole genome shotgun (WGS) entry which is preliminary data.</text>
</comment>
<feature type="compositionally biased region" description="Basic and acidic residues" evidence="1">
    <location>
        <begin position="489"/>
        <end position="501"/>
    </location>
</feature>
<feature type="region of interest" description="Disordered" evidence="1">
    <location>
        <begin position="479"/>
        <end position="501"/>
    </location>
</feature>
<feature type="compositionally biased region" description="Basic and acidic residues" evidence="1">
    <location>
        <begin position="234"/>
        <end position="248"/>
    </location>
</feature>
<organism evidence="2 3">
    <name type="scientific">Fusarium solani</name>
    <name type="common">Filamentous fungus</name>
    <dbReference type="NCBI Taxonomy" id="169388"/>
    <lineage>
        <taxon>Eukaryota</taxon>
        <taxon>Fungi</taxon>
        <taxon>Dikarya</taxon>
        <taxon>Ascomycota</taxon>
        <taxon>Pezizomycotina</taxon>
        <taxon>Sordariomycetes</taxon>
        <taxon>Hypocreomycetidae</taxon>
        <taxon>Hypocreales</taxon>
        <taxon>Nectriaceae</taxon>
        <taxon>Fusarium</taxon>
        <taxon>Fusarium solani species complex</taxon>
    </lineage>
</organism>
<dbReference type="EMBL" id="JAGTJS010000017">
    <property type="protein sequence ID" value="KAH7244958.1"/>
    <property type="molecule type" value="Genomic_DNA"/>
</dbReference>
<dbReference type="InterPro" id="IPR036404">
    <property type="entry name" value="Jacalin-like_lectin_dom_sf"/>
</dbReference>
<protein>
    <submittedName>
        <fullName evidence="2">Uncharacterized protein</fullName>
    </submittedName>
</protein>
<evidence type="ECO:0000256" key="1">
    <source>
        <dbReference type="SAM" id="MobiDB-lite"/>
    </source>
</evidence>
<keyword evidence="3" id="KW-1185">Reference proteome</keyword>